<dbReference type="EMBL" id="CP157199">
    <property type="protein sequence ID" value="XBG61930.1"/>
    <property type="molecule type" value="Genomic_DNA"/>
</dbReference>
<sequence length="135" mass="15383">MGLTGNAQNNNNDDKLIGTWVLDYNKTLNNIKQEAKQYYDGMTIDRKQSLQNSFNQRKMIFEADGNYTLVINSERQVTGTWDLKQDDITLELVAGGRTITHSIGNLSNQNLELHLEKSTEAKQLLGTWYLDKVSN</sequence>
<name>A0AAU7BUF2_9FLAO</name>
<proteinExistence type="predicted"/>
<gene>
    <name evidence="2" type="ORF">ABGB03_03275</name>
</gene>
<protein>
    <submittedName>
        <fullName evidence="2">Lipocalin family protein</fullName>
    </submittedName>
</protein>
<dbReference type="RefSeq" id="WP_347924804.1">
    <property type="nucleotide sequence ID" value="NZ_CP157199.1"/>
</dbReference>
<accession>A0AAU7BUF2</accession>
<dbReference type="InterPro" id="IPR024311">
    <property type="entry name" value="Lipocalin-like"/>
</dbReference>
<evidence type="ECO:0000259" key="1">
    <source>
        <dbReference type="Pfam" id="PF13648"/>
    </source>
</evidence>
<dbReference type="Pfam" id="PF13648">
    <property type="entry name" value="Lipocalin_4"/>
    <property type="match status" value="1"/>
</dbReference>
<evidence type="ECO:0000313" key="2">
    <source>
        <dbReference type="EMBL" id="XBG61930.1"/>
    </source>
</evidence>
<dbReference type="AlphaFoldDB" id="A0AAU7BUF2"/>
<reference evidence="2" key="1">
    <citation type="submission" date="2024-05" db="EMBL/GenBank/DDBJ databases">
        <title>Pontimicrobium maritimus sp. nov., isolated form sea water.</title>
        <authorList>
            <person name="Muhammad N."/>
            <person name="Vuong T.Q."/>
            <person name="Han H.L."/>
            <person name="Kim S.-G."/>
        </authorList>
    </citation>
    <scope>NUCLEOTIDE SEQUENCE</scope>
    <source>
        <strain evidence="2">SW4</strain>
    </source>
</reference>
<organism evidence="2">
    <name type="scientific">Pontimicrobium sp. SW4</name>
    <dbReference type="NCBI Taxonomy" id="3153519"/>
    <lineage>
        <taxon>Bacteria</taxon>
        <taxon>Pseudomonadati</taxon>
        <taxon>Bacteroidota</taxon>
        <taxon>Flavobacteriia</taxon>
        <taxon>Flavobacteriales</taxon>
        <taxon>Flavobacteriaceae</taxon>
        <taxon>Pontimicrobium</taxon>
    </lineage>
</organism>
<feature type="domain" description="Lipocalin-like" evidence="1">
    <location>
        <begin position="16"/>
        <end position="113"/>
    </location>
</feature>